<dbReference type="InterPro" id="IPR001781">
    <property type="entry name" value="Znf_LIM"/>
</dbReference>
<keyword evidence="2" id="KW-0677">Repeat</keyword>
<dbReference type="PROSITE" id="PS50023">
    <property type="entry name" value="LIM_DOMAIN_2"/>
    <property type="match status" value="1"/>
</dbReference>
<dbReference type="Gene3D" id="2.10.110.10">
    <property type="entry name" value="Cysteine Rich Protein"/>
    <property type="match status" value="1"/>
</dbReference>
<evidence type="ECO:0000313" key="9">
    <source>
        <dbReference type="Proteomes" id="UP000018936"/>
    </source>
</evidence>
<evidence type="ECO:0000256" key="2">
    <source>
        <dbReference type="ARBA" id="ARBA00022737"/>
    </source>
</evidence>
<dbReference type="GO" id="GO:0030018">
    <property type="term" value="C:Z disc"/>
    <property type="evidence" value="ECO:0007669"/>
    <property type="project" value="TreeGrafter"/>
</dbReference>
<dbReference type="GO" id="GO:0003713">
    <property type="term" value="F:transcription coactivator activity"/>
    <property type="evidence" value="ECO:0007669"/>
    <property type="project" value="TreeGrafter"/>
</dbReference>
<dbReference type="AlphaFoldDB" id="V8NSN9"/>
<keyword evidence="5 6" id="KW-0440">LIM domain</keyword>
<feature type="domain" description="LIM zinc-binding" evidence="7">
    <location>
        <begin position="52"/>
        <end position="131"/>
    </location>
</feature>
<proteinExistence type="predicted"/>
<dbReference type="OrthoDB" id="274660at2759"/>
<dbReference type="FunFam" id="2.10.110.10:FF:000013">
    <property type="entry name" value="Four and a half LIM domains 1"/>
    <property type="match status" value="1"/>
</dbReference>
<evidence type="ECO:0000256" key="3">
    <source>
        <dbReference type="ARBA" id="ARBA00022771"/>
    </source>
</evidence>
<reference evidence="8 9" key="1">
    <citation type="journal article" date="2013" name="Proc. Natl. Acad. Sci. U.S.A.">
        <title>The king cobra genome reveals dynamic gene evolution and adaptation in the snake venom system.</title>
        <authorList>
            <person name="Vonk F.J."/>
            <person name="Casewell N.R."/>
            <person name="Henkel C.V."/>
            <person name="Heimberg A.M."/>
            <person name="Jansen H.J."/>
            <person name="McCleary R.J."/>
            <person name="Kerkkamp H.M."/>
            <person name="Vos R.A."/>
            <person name="Guerreiro I."/>
            <person name="Calvete J.J."/>
            <person name="Wuster W."/>
            <person name="Woods A.E."/>
            <person name="Logan J.M."/>
            <person name="Harrison R.A."/>
            <person name="Castoe T.A."/>
            <person name="de Koning A.P."/>
            <person name="Pollock D.D."/>
            <person name="Yandell M."/>
            <person name="Calderon D."/>
            <person name="Renjifo C."/>
            <person name="Currier R.B."/>
            <person name="Salgado D."/>
            <person name="Pla D."/>
            <person name="Sanz L."/>
            <person name="Hyder A.S."/>
            <person name="Ribeiro J.M."/>
            <person name="Arntzen J.W."/>
            <person name="van den Thillart G.E."/>
            <person name="Boetzer M."/>
            <person name="Pirovano W."/>
            <person name="Dirks R.P."/>
            <person name="Spaink H.P."/>
            <person name="Duboule D."/>
            <person name="McGlinn E."/>
            <person name="Kini R.M."/>
            <person name="Richardson M.K."/>
        </authorList>
    </citation>
    <scope>NUCLEOTIDE SEQUENCE</scope>
    <source>
        <tissue evidence="8">Blood</tissue>
    </source>
</reference>
<evidence type="ECO:0000256" key="5">
    <source>
        <dbReference type="ARBA" id="ARBA00023038"/>
    </source>
</evidence>
<feature type="non-terminal residue" evidence="8">
    <location>
        <position position="141"/>
    </location>
</feature>
<evidence type="ECO:0000256" key="6">
    <source>
        <dbReference type="PROSITE-ProRule" id="PRU00125"/>
    </source>
</evidence>
<organism evidence="8 9">
    <name type="scientific">Ophiophagus hannah</name>
    <name type="common">King cobra</name>
    <name type="synonym">Naja hannah</name>
    <dbReference type="NCBI Taxonomy" id="8665"/>
    <lineage>
        <taxon>Eukaryota</taxon>
        <taxon>Metazoa</taxon>
        <taxon>Chordata</taxon>
        <taxon>Craniata</taxon>
        <taxon>Vertebrata</taxon>
        <taxon>Euteleostomi</taxon>
        <taxon>Lepidosauria</taxon>
        <taxon>Squamata</taxon>
        <taxon>Bifurcata</taxon>
        <taxon>Unidentata</taxon>
        <taxon>Episquamata</taxon>
        <taxon>Toxicofera</taxon>
        <taxon>Serpentes</taxon>
        <taxon>Colubroidea</taxon>
        <taxon>Elapidae</taxon>
        <taxon>Elapinae</taxon>
        <taxon>Ophiophagus</taxon>
    </lineage>
</organism>
<dbReference type="GO" id="GO:0008270">
    <property type="term" value="F:zinc ion binding"/>
    <property type="evidence" value="ECO:0007669"/>
    <property type="project" value="UniProtKB-KW"/>
</dbReference>
<evidence type="ECO:0000256" key="4">
    <source>
        <dbReference type="ARBA" id="ARBA00022833"/>
    </source>
</evidence>
<evidence type="ECO:0000259" key="7">
    <source>
        <dbReference type="PROSITE" id="PS50023"/>
    </source>
</evidence>
<comment type="caution">
    <text evidence="8">The sequence shown here is derived from an EMBL/GenBank/DDBJ whole genome shotgun (WGS) entry which is preliminary data.</text>
</comment>
<dbReference type="GO" id="GO:0005634">
    <property type="term" value="C:nucleus"/>
    <property type="evidence" value="ECO:0007669"/>
    <property type="project" value="TreeGrafter"/>
</dbReference>
<accession>V8NSN9</accession>
<gene>
    <name evidence="8" type="primary">FHL5</name>
    <name evidence="8" type="ORF">L345_09687</name>
</gene>
<dbReference type="CDD" id="cd09346">
    <property type="entry name" value="LIM3_FHL"/>
    <property type="match status" value="1"/>
</dbReference>
<dbReference type="GO" id="GO:0045944">
    <property type="term" value="P:positive regulation of transcription by RNA polymerase II"/>
    <property type="evidence" value="ECO:0007669"/>
    <property type="project" value="TreeGrafter"/>
</dbReference>
<protein>
    <submittedName>
        <fullName evidence="8">Four and a half LIM domains protein 5</fullName>
    </submittedName>
</protein>
<dbReference type="PANTHER" id="PTHR24205:SF7">
    <property type="entry name" value="FOUR AND A HALF LIM DOMAINS PROTEIN 5"/>
    <property type="match status" value="1"/>
</dbReference>
<dbReference type="Pfam" id="PF00412">
    <property type="entry name" value="LIM"/>
    <property type="match status" value="1"/>
</dbReference>
<evidence type="ECO:0000313" key="8">
    <source>
        <dbReference type="EMBL" id="ETE64547.1"/>
    </source>
</evidence>
<dbReference type="Proteomes" id="UP000018936">
    <property type="component" value="Unassembled WGS sequence"/>
</dbReference>
<dbReference type="SUPFAM" id="SSF57716">
    <property type="entry name" value="Glucocorticoid receptor-like (DNA-binding domain)"/>
    <property type="match status" value="1"/>
</dbReference>
<keyword evidence="9" id="KW-1185">Reference proteome</keyword>
<sequence>MTAFLLTFVKNVIKPLNVTPRILLIKAAIGMKRASSVPNAITPWLRSPLQLKTSSCCVQLVILMNIHLSAFTARGLLCLVVTNGGVTYHDQPWHKECFLCTGCKKQLAEHRFMSKDEHPFCLECFSGHFAKKCVACTEPIT</sequence>
<keyword evidence="1 6" id="KW-0479">Metal-binding</keyword>
<name>V8NSN9_OPHHA</name>
<keyword evidence="3" id="KW-0863">Zinc-finger</keyword>
<dbReference type="PANTHER" id="PTHR24205">
    <property type="entry name" value="FOUR AND A HALF LIM DOMAINS PROTEIN"/>
    <property type="match status" value="1"/>
</dbReference>
<dbReference type="EMBL" id="AZIM01002202">
    <property type="protein sequence ID" value="ETE64547.1"/>
    <property type="molecule type" value="Genomic_DNA"/>
</dbReference>
<keyword evidence="4 6" id="KW-0862">Zinc</keyword>
<evidence type="ECO:0000256" key="1">
    <source>
        <dbReference type="ARBA" id="ARBA00022723"/>
    </source>
</evidence>
<dbReference type="SMART" id="SM00132">
    <property type="entry name" value="LIM"/>
    <property type="match status" value="1"/>
</dbReference>